<keyword evidence="8" id="KW-0611">Plant defense</keyword>
<dbReference type="GO" id="GO:0005537">
    <property type="term" value="F:D-mannose binding"/>
    <property type="evidence" value="ECO:0007669"/>
    <property type="project" value="UniProtKB-KW"/>
</dbReference>
<keyword evidence="6" id="KW-0430">Lectin</keyword>
<evidence type="ECO:0000256" key="2">
    <source>
        <dbReference type="ARBA" id="ARBA00022529"/>
    </source>
</evidence>
<evidence type="ECO:0000256" key="13">
    <source>
        <dbReference type="ARBA" id="ARBA00024184"/>
    </source>
</evidence>
<evidence type="ECO:0000256" key="8">
    <source>
        <dbReference type="ARBA" id="ARBA00022821"/>
    </source>
</evidence>
<name>A0A2Z7BDH8_9LAMI</name>
<evidence type="ECO:0000256" key="3">
    <source>
        <dbReference type="ARBA" id="ARBA00022577"/>
    </source>
</evidence>
<evidence type="ECO:0000256" key="4">
    <source>
        <dbReference type="ARBA" id="ARBA00022581"/>
    </source>
</evidence>
<dbReference type="InterPro" id="IPR002902">
    <property type="entry name" value="GNK2"/>
</dbReference>
<dbReference type="EMBL" id="KV006883">
    <property type="protein sequence ID" value="KZV32412.1"/>
    <property type="molecule type" value="Genomic_DNA"/>
</dbReference>
<keyword evidence="17" id="KW-1185">Reference proteome</keyword>
<sequence>MGLLATTFFCVGSEPDTTVTTLICNGNTYLQDDPFGDSVAYVLADLMNVTPSQQGFNYYTVSPYPTAVAYGHATCSQSLANSECANCLATARGTLSTTCGGHIGGQVGMVDCGMRFEDYSFS</sequence>
<evidence type="ECO:0000256" key="12">
    <source>
        <dbReference type="ARBA" id="ARBA00023157"/>
    </source>
</evidence>
<evidence type="ECO:0000259" key="15">
    <source>
        <dbReference type="PROSITE" id="PS51473"/>
    </source>
</evidence>
<protein>
    <submittedName>
        <fullName evidence="16">Antifungal protein ginkbilobin-2-like</fullName>
    </submittedName>
</protein>
<dbReference type="PANTHER" id="PTHR32080:SF54">
    <property type="entry name" value="GNK2-HOMOLOGOUS DOMAIN-CONTAINING PROTEIN"/>
    <property type="match status" value="1"/>
</dbReference>
<gene>
    <name evidence="16" type="ORF">F511_03695</name>
</gene>
<keyword evidence="5" id="KW-0732">Signal</keyword>
<accession>A0A2Z7BDH8</accession>
<dbReference type="Gene3D" id="3.30.430.20">
    <property type="entry name" value="Gnk2 domain, C-X8-C-X2-C motif"/>
    <property type="match status" value="1"/>
</dbReference>
<dbReference type="InterPro" id="IPR038408">
    <property type="entry name" value="GNK2_sf"/>
</dbReference>
<feature type="domain" description="Gnk2-homologous" evidence="15">
    <location>
        <begin position="17"/>
        <end position="121"/>
    </location>
</feature>
<evidence type="ECO:0000256" key="5">
    <source>
        <dbReference type="ARBA" id="ARBA00022729"/>
    </source>
</evidence>
<dbReference type="PANTHER" id="PTHR32080">
    <property type="entry name" value="ANTIFUNGAL PROTEIN GINKBILOBIN-2-LIKE"/>
    <property type="match status" value="1"/>
</dbReference>
<evidence type="ECO:0000256" key="6">
    <source>
        <dbReference type="ARBA" id="ARBA00022734"/>
    </source>
</evidence>
<keyword evidence="9" id="KW-0965">Cell junction</keyword>
<proteinExistence type="inferred from homology"/>
<evidence type="ECO:0000256" key="9">
    <source>
        <dbReference type="ARBA" id="ARBA00022949"/>
    </source>
</evidence>
<evidence type="ECO:0000256" key="11">
    <source>
        <dbReference type="ARBA" id="ARBA00023035"/>
    </source>
</evidence>
<keyword evidence="12" id="KW-1015">Disulfide bond</keyword>
<evidence type="ECO:0000256" key="14">
    <source>
        <dbReference type="ARBA" id="ARBA00038393"/>
    </source>
</evidence>
<evidence type="ECO:0000313" key="17">
    <source>
        <dbReference type="Proteomes" id="UP000250235"/>
    </source>
</evidence>
<dbReference type="CDD" id="cd23509">
    <property type="entry name" value="Gnk2-like"/>
    <property type="match status" value="1"/>
</dbReference>
<dbReference type="GO" id="GO:0005886">
    <property type="term" value="C:plasma membrane"/>
    <property type="evidence" value="ECO:0007669"/>
    <property type="project" value="UniProtKB-SubCell"/>
</dbReference>
<keyword evidence="10" id="KW-0044">Antibiotic</keyword>
<dbReference type="AlphaFoldDB" id="A0A2Z7BDH8"/>
<dbReference type="Pfam" id="PF01657">
    <property type="entry name" value="Stress-antifung"/>
    <property type="match status" value="1"/>
</dbReference>
<dbReference type="GO" id="GO:0050832">
    <property type="term" value="P:defense response to fungus"/>
    <property type="evidence" value="ECO:0007669"/>
    <property type="project" value="UniProtKB-KW"/>
</dbReference>
<dbReference type="PROSITE" id="PS51473">
    <property type="entry name" value="GNK2"/>
    <property type="match status" value="1"/>
</dbReference>
<evidence type="ECO:0000313" key="16">
    <source>
        <dbReference type="EMBL" id="KZV32412.1"/>
    </source>
</evidence>
<organism evidence="16 17">
    <name type="scientific">Dorcoceras hygrometricum</name>
    <dbReference type="NCBI Taxonomy" id="472368"/>
    <lineage>
        <taxon>Eukaryota</taxon>
        <taxon>Viridiplantae</taxon>
        <taxon>Streptophyta</taxon>
        <taxon>Embryophyta</taxon>
        <taxon>Tracheophyta</taxon>
        <taxon>Spermatophyta</taxon>
        <taxon>Magnoliopsida</taxon>
        <taxon>eudicotyledons</taxon>
        <taxon>Gunneridae</taxon>
        <taxon>Pentapetalae</taxon>
        <taxon>asterids</taxon>
        <taxon>lamiids</taxon>
        <taxon>Lamiales</taxon>
        <taxon>Gesneriaceae</taxon>
        <taxon>Didymocarpoideae</taxon>
        <taxon>Trichosporeae</taxon>
        <taxon>Loxocarpinae</taxon>
        <taxon>Dorcoceras</taxon>
    </lineage>
</organism>
<comment type="similarity">
    <text evidence="14">Belongs to the cysteine-rich repeat secretory protein family. Plasmodesmata-located proteins (PDLD) subfamily.</text>
</comment>
<evidence type="ECO:0000256" key="7">
    <source>
        <dbReference type="ARBA" id="ARBA00022737"/>
    </source>
</evidence>
<keyword evidence="4" id="KW-0945">Host-virus interaction</keyword>
<dbReference type="Proteomes" id="UP000250235">
    <property type="component" value="Unassembled WGS sequence"/>
</dbReference>
<dbReference type="InterPro" id="IPR051378">
    <property type="entry name" value="Cell2Cell_Antifungal"/>
</dbReference>
<keyword evidence="7" id="KW-0677">Repeat</keyword>
<keyword evidence="3" id="KW-0295">Fungicide</keyword>
<dbReference type="GO" id="GO:0042742">
    <property type="term" value="P:defense response to bacterium"/>
    <property type="evidence" value="ECO:0007669"/>
    <property type="project" value="UniProtKB-KW"/>
</dbReference>
<keyword evidence="2" id="KW-0929">Antimicrobial</keyword>
<keyword evidence="11" id="KW-0465">Mannose-binding</keyword>
<evidence type="ECO:0000256" key="10">
    <source>
        <dbReference type="ARBA" id="ARBA00023022"/>
    </source>
</evidence>
<dbReference type="GO" id="GO:0031640">
    <property type="term" value="P:killing of cells of another organism"/>
    <property type="evidence" value="ECO:0007669"/>
    <property type="project" value="UniProtKB-KW"/>
</dbReference>
<comment type="subcellular location">
    <subcellularLocation>
        <location evidence="13">Cell junction</location>
        <location evidence="13">Plasmodesma</location>
    </subcellularLocation>
    <subcellularLocation>
        <location evidence="1">Cell membrane</location>
        <topology evidence="1">Single-pass type I membrane protein</topology>
    </subcellularLocation>
</comment>
<dbReference type="GO" id="GO:0009506">
    <property type="term" value="C:plasmodesma"/>
    <property type="evidence" value="ECO:0007669"/>
    <property type="project" value="UniProtKB-SubCell"/>
</dbReference>
<evidence type="ECO:0000256" key="1">
    <source>
        <dbReference type="ARBA" id="ARBA00004251"/>
    </source>
</evidence>
<reference evidence="16 17" key="1">
    <citation type="journal article" date="2015" name="Proc. Natl. Acad. Sci. U.S.A.">
        <title>The resurrection genome of Boea hygrometrica: A blueprint for survival of dehydration.</title>
        <authorList>
            <person name="Xiao L."/>
            <person name="Yang G."/>
            <person name="Zhang L."/>
            <person name="Yang X."/>
            <person name="Zhao S."/>
            <person name="Ji Z."/>
            <person name="Zhou Q."/>
            <person name="Hu M."/>
            <person name="Wang Y."/>
            <person name="Chen M."/>
            <person name="Xu Y."/>
            <person name="Jin H."/>
            <person name="Xiao X."/>
            <person name="Hu G."/>
            <person name="Bao F."/>
            <person name="Hu Y."/>
            <person name="Wan P."/>
            <person name="Li L."/>
            <person name="Deng X."/>
            <person name="Kuang T."/>
            <person name="Xiang C."/>
            <person name="Zhu J.K."/>
            <person name="Oliver M.J."/>
            <person name="He Y."/>
        </authorList>
    </citation>
    <scope>NUCLEOTIDE SEQUENCE [LARGE SCALE GENOMIC DNA]</scope>
    <source>
        <strain evidence="17">cv. XS01</strain>
    </source>
</reference>
<dbReference type="OrthoDB" id="1888914at2759"/>